<dbReference type="InterPro" id="IPR053959">
    <property type="entry name" value="YvlB/LiaX_N"/>
</dbReference>
<comment type="caution">
    <text evidence="3">The sequence shown here is derived from an EMBL/GenBank/DDBJ whole genome shotgun (WGS) entry which is preliminary data.</text>
</comment>
<dbReference type="PATRIC" id="fig|1423725.3.peg.130"/>
<dbReference type="STRING" id="1423725.FC19_GL000127"/>
<proteinExistence type="predicted"/>
<evidence type="ECO:0008006" key="5">
    <source>
        <dbReference type="Google" id="ProtNLM"/>
    </source>
</evidence>
<dbReference type="InterPro" id="IPR018658">
    <property type="entry name" value="DUF2089"/>
</dbReference>
<evidence type="ECO:0000313" key="3">
    <source>
        <dbReference type="EMBL" id="KRM94868.1"/>
    </source>
</evidence>
<evidence type="ECO:0000259" key="1">
    <source>
        <dbReference type="Pfam" id="PF09862"/>
    </source>
</evidence>
<accession>A0A0R2CZ21</accession>
<protein>
    <recommendedName>
        <fullName evidence="5">DUF2089 domain-containing protein</fullName>
    </recommendedName>
</protein>
<organism evidence="3 4">
    <name type="scientific">Liquorilactobacillus aquaticus DSM 21051</name>
    <dbReference type="NCBI Taxonomy" id="1423725"/>
    <lineage>
        <taxon>Bacteria</taxon>
        <taxon>Bacillati</taxon>
        <taxon>Bacillota</taxon>
        <taxon>Bacilli</taxon>
        <taxon>Lactobacillales</taxon>
        <taxon>Lactobacillaceae</taxon>
        <taxon>Liquorilactobacillus</taxon>
    </lineage>
</organism>
<evidence type="ECO:0000259" key="2">
    <source>
        <dbReference type="Pfam" id="PF22746"/>
    </source>
</evidence>
<sequence>MLKEGRKMDWFITLEPEDQEFIKQLVVASGSLKQLAKIYEVSYPTVRMRLNKIIQKIGLHDQQGDDVFVTKVMQMVIDEKVSLSVAKELIQVYKEEKKKDV</sequence>
<dbReference type="Pfam" id="PF22746">
    <property type="entry name" value="SHOCT-like_DUF2089-C"/>
    <property type="match status" value="1"/>
</dbReference>
<dbReference type="EMBL" id="AYZD01000035">
    <property type="protein sequence ID" value="KRM94868.1"/>
    <property type="molecule type" value="Genomic_DNA"/>
</dbReference>
<evidence type="ECO:0000313" key="4">
    <source>
        <dbReference type="Proteomes" id="UP000051015"/>
    </source>
</evidence>
<keyword evidence="4" id="KW-1185">Reference proteome</keyword>
<dbReference type="AlphaFoldDB" id="A0A0R2CZ21"/>
<reference evidence="3 4" key="1">
    <citation type="journal article" date="2015" name="Genome Announc.">
        <title>Expanding the biotechnology potential of lactobacilli through comparative genomics of 213 strains and associated genera.</title>
        <authorList>
            <person name="Sun Z."/>
            <person name="Harris H.M."/>
            <person name="McCann A."/>
            <person name="Guo C."/>
            <person name="Argimon S."/>
            <person name="Zhang W."/>
            <person name="Yang X."/>
            <person name="Jeffery I.B."/>
            <person name="Cooney J.C."/>
            <person name="Kagawa T.F."/>
            <person name="Liu W."/>
            <person name="Song Y."/>
            <person name="Salvetti E."/>
            <person name="Wrobel A."/>
            <person name="Rasinkangas P."/>
            <person name="Parkhill J."/>
            <person name="Rea M.C."/>
            <person name="O'Sullivan O."/>
            <person name="Ritari J."/>
            <person name="Douillard F.P."/>
            <person name="Paul Ross R."/>
            <person name="Yang R."/>
            <person name="Briner A.E."/>
            <person name="Felis G.E."/>
            <person name="de Vos W.M."/>
            <person name="Barrangou R."/>
            <person name="Klaenhammer T.R."/>
            <person name="Caufield P.W."/>
            <person name="Cui Y."/>
            <person name="Zhang H."/>
            <person name="O'Toole P.W."/>
        </authorList>
    </citation>
    <scope>NUCLEOTIDE SEQUENCE [LARGE SCALE GENOMIC DNA]</scope>
    <source>
        <strain evidence="3 4">DSM 21051</strain>
    </source>
</reference>
<gene>
    <name evidence="3" type="ORF">FC19_GL000127</name>
</gene>
<dbReference type="Pfam" id="PF09862">
    <property type="entry name" value="DUF2089"/>
    <property type="match status" value="1"/>
</dbReference>
<feature type="domain" description="YvlB/LiaX N-terminal" evidence="2">
    <location>
        <begin position="68"/>
        <end position="98"/>
    </location>
</feature>
<feature type="domain" description="DUF2089" evidence="1">
    <location>
        <begin position="14"/>
        <end position="59"/>
    </location>
</feature>
<dbReference type="Proteomes" id="UP000051015">
    <property type="component" value="Unassembled WGS sequence"/>
</dbReference>
<name>A0A0R2CZ21_9LACO</name>